<keyword evidence="2" id="KW-1185">Reference proteome</keyword>
<protein>
    <submittedName>
        <fullName evidence="1">Uncharacterized protein</fullName>
    </submittedName>
</protein>
<name>A0AAV6ZT65_ENGPU</name>
<evidence type="ECO:0000313" key="1">
    <source>
        <dbReference type="EMBL" id="KAG8549816.1"/>
    </source>
</evidence>
<sequence length="330" mass="33764">MAIPPLPATCNHHRPFRQLQCLCPAPGIGRPVPCRQHASCLLAPGNASLSLRQGTCLLSPGASRLPSVPAPGNGSFLCARQSSCPCARQCFLVPPATASLLSPQPRHASFPAPGNAFLSLASRQCPCPGLPPGPIPSPARQCPCPPSNASCPSPRHCQPVPQARQPPALAAGKLAVLAGSSGLRQSAPAQPPRSCPSKPLAAKSFLSLHPALPLLPGSPGRLPHCPAARHCTPVPCSLAWPPSLHPGPAPPVPCSPGRLASCPSLHALACPGRCLPSANTLPLLLHPARTLAAPLAPSPPALRPPPPAALACCRAFHTQHWSHHSPGGTP</sequence>
<accession>A0AAV6ZT65</accession>
<dbReference type="Proteomes" id="UP000824782">
    <property type="component" value="Unassembled WGS sequence"/>
</dbReference>
<reference evidence="1" key="1">
    <citation type="thesis" date="2020" institute="ProQuest LLC" country="789 East Eisenhower Parkway, Ann Arbor, MI, USA">
        <title>Comparative Genomics and Chromosome Evolution.</title>
        <authorList>
            <person name="Mudd A.B."/>
        </authorList>
    </citation>
    <scope>NUCLEOTIDE SEQUENCE</scope>
    <source>
        <strain evidence="1">237g6f4</strain>
        <tissue evidence="1">Blood</tissue>
    </source>
</reference>
<dbReference type="EMBL" id="WNYA01000132">
    <property type="protein sequence ID" value="KAG8549816.1"/>
    <property type="molecule type" value="Genomic_DNA"/>
</dbReference>
<organism evidence="1 2">
    <name type="scientific">Engystomops pustulosus</name>
    <name type="common">Tungara frog</name>
    <name type="synonym">Physalaemus pustulosus</name>
    <dbReference type="NCBI Taxonomy" id="76066"/>
    <lineage>
        <taxon>Eukaryota</taxon>
        <taxon>Metazoa</taxon>
        <taxon>Chordata</taxon>
        <taxon>Craniata</taxon>
        <taxon>Vertebrata</taxon>
        <taxon>Euteleostomi</taxon>
        <taxon>Amphibia</taxon>
        <taxon>Batrachia</taxon>
        <taxon>Anura</taxon>
        <taxon>Neobatrachia</taxon>
        <taxon>Hyloidea</taxon>
        <taxon>Leptodactylidae</taxon>
        <taxon>Leiuperinae</taxon>
        <taxon>Engystomops</taxon>
    </lineage>
</organism>
<gene>
    <name evidence="1" type="ORF">GDO81_019668</name>
</gene>
<comment type="caution">
    <text evidence="1">The sequence shown here is derived from an EMBL/GenBank/DDBJ whole genome shotgun (WGS) entry which is preliminary data.</text>
</comment>
<proteinExistence type="predicted"/>
<dbReference type="AlphaFoldDB" id="A0AAV6ZT65"/>
<evidence type="ECO:0000313" key="2">
    <source>
        <dbReference type="Proteomes" id="UP000824782"/>
    </source>
</evidence>